<feature type="region of interest" description="Disordered" evidence="1">
    <location>
        <begin position="1"/>
        <end position="271"/>
    </location>
</feature>
<protein>
    <submittedName>
        <fullName evidence="2">Uncharacterized protein</fullName>
    </submittedName>
</protein>
<dbReference type="GO" id="GO:0005929">
    <property type="term" value="C:cilium"/>
    <property type="evidence" value="ECO:0007669"/>
    <property type="project" value="GOC"/>
</dbReference>
<dbReference type="GO" id="GO:0005868">
    <property type="term" value="C:cytoplasmic dynein complex"/>
    <property type="evidence" value="ECO:0007669"/>
    <property type="project" value="InterPro"/>
</dbReference>
<dbReference type="GO" id="GO:0045504">
    <property type="term" value="F:dynein heavy chain binding"/>
    <property type="evidence" value="ECO:0007669"/>
    <property type="project" value="InterPro"/>
</dbReference>
<dbReference type="PANTHER" id="PTHR16022:SF0">
    <property type="entry name" value="CYTOPLASMIC DYNEIN 2 INTERMEDIATE CHAIN 1"/>
    <property type="match status" value="1"/>
</dbReference>
<dbReference type="GO" id="GO:0045503">
    <property type="term" value="F:dynein light chain binding"/>
    <property type="evidence" value="ECO:0007669"/>
    <property type="project" value="InterPro"/>
</dbReference>
<keyword evidence="3" id="KW-1185">Reference proteome</keyword>
<dbReference type="Proteomes" id="UP000092124">
    <property type="component" value="Unassembled WGS sequence"/>
</dbReference>
<proteinExistence type="predicted"/>
<feature type="non-terminal residue" evidence="2">
    <location>
        <position position="271"/>
    </location>
</feature>
<gene>
    <name evidence="2" type="ORF">A6R68_01493</name>
</gene>
<comment type="caution">
    <text evidence="2">The sequence shown here is derived from an EMBL/GenBank/DDBJ whole genome shotgun (WGS) entry which is preliminary data.</text>
</comment>
<dbReference type="OrthoDB" id="2162425at2759"/>
<reference evidence="2 3" key="1">
    <citation type="submission" date="2016-06" db="EMBL/GenBank/DDBJ databases">
        <title>The Draft Genome Sequence and Annotation of the Desert Woodrat Neotoma lepida.</title>
        <authorList>
            <person name="Campbell M."/>
            <person name="Oakeson K.F."/>
            <person name="Yandell M."/>
            <person name="Halpert J.R."/>
            <person name="Dearing D."/>
        </authorList>
    </citation>
    <scope>NUCLEOTIDE SEQUENCE [LARGE SCALE GENOMIC DNA]</scope>
    <source>
        <strain evidence="2">417</strain>
        <tissue evidence="2">Liver</tissue>
    </source>
</reference>
<dbReference type="AlphaFoldDB" id="A0A1A6GUW7"/>
<dbReference type="STRING" id="56216.A0A1A6GUW7"/>
<organism evidence="2 3">
    <name type="scientific">Neotoma lepida</name>
    <name type="common">Desert woodrat</name>
    <dbReference type="NCBI Taxonomy" id="56216"/>
    <lineage>
        <taxon>Eukaryota</taxon>
        <taxon>Metazoa</taxon>
        <taxon>Chordata</taxon>
        <taxon>Craniata</taxon>
        <taxon>Vertebrata</taxon>
        <taxon>Euteleostomi</taxon>
        <taxon>Mammalia</taxon>
        <taxon>Eutheria</taxon>
        <taxon>Euarchontoglires</taxon>
        <taxon>Glires</taxon>
        <taxon>Rodentia</taxon>
        <taxon>Myomorpha</taxon>
        <taxon>Muroidea</taxon>
        <taxon>Cricetidae</taxon>
        <taxon>Neotominae</taxon>
        <taxon>Neotoma</taxon>
    </lineage>
</organism>
<dbReference type="InterPro" id="IPR042505">
    <property type="entry name" value="DYNC2I1"/>
</dbReference>
<feature type="compositionally biased region" description="Basic and acidic residues" evidence="1">
    <location>
        <begin position="254"/>
        <end position="271"/>
    </location>
</feature>
<dbReference type="PANTHER" id="PTHR16022">
    <property type="entry name" value="WD REPEAT DOMAIN 60"/>
    <property type="match status" value="1"/>
</dbReference>
<feature type="compositionally biased region" description="Basic and acidic residues" evidence="1">
    <location>
        <begin position="15"/>
        <end position="124"/>
    </location>
</feature>
<evidence type="ECO:0000313" key="2">
    <source>
        <dbReference type="EMBL" id="OBS69966.1"/>
    </source>
</evidence>
<dbReference type="GO" id="GO:0042073">
    <property type="term" value="P:intraciliary transport"/>
    <property type="evidence" value="ECO:0007669"/>
    <property type="project" value="InterPro"/>
</dbReference>
<feature type="compositionally biased region" description="Basic and acidic residues" evidence="1">
    <location>
        <begin position="199"/>
        <end position="245"/>
    </location>
</feature>
<name>A0A1A6GUW7_NEOLE</name>
<sequence>MLLPCLLQAAQSGSPKEEKKLREKKLHKESELVLLEYREHKSRDPDREARHKEKAAERDLYTSTEHPRGERDRERHKERRKEVKDHEKDKLRERHREQDAEKAHSRGKDREREKDRRARKEELRQTVAYHDLLGRDVRGRQMLERVEKKVRAVSKVRTEEKERRDEDSERGDEDRERRYRERKLQYGDSKENPLNFWLYKEESEKKHRKAKDTDREKKHRDRSSTREKREKHSKEKGNPEVEDRHREKRHKEGPHHDEERRRSHSDKKERS</sequence>
<evidence type="ECO:0000313" key="3">
    <source>
        <dbReference type="Proteomes" id="UP000092124"/>
    </source>
</evidence>
<dbReference type="EMBL" id="LZPO01066548">
    <property type="protein sequence ID" value="OBS69966.1"/>
    <property type="molecule type" value="Genomic_DNA"/>
</dbReference>
<feature type="compositionally biased region" description="Basic and acidic residues" evidence="1">
    <location>
        <begin position="132"/>
        <end position="191"/>
    </location>
</feature>
<evidence type="ECO:0000256" key="1">
    <source>
        <dbReference type="SAM" id="MobiDB-lite"/>
    </source>
</evidence>
<accession>A0A1A6GUW7</accession>